<evidence type="ECO:0000313" key="2">
    <source>
        <dbReference type="Proteomes" id="UP000199668"/>
    </source>
</evidence>
<sequence>MVRTAVQKGIGRVLAGKEKQTAGNTFSLLIHATGLVYILRIGEGIMG</sequence>
<protein>
    <submittedName>
        <fullName evidence="1">Uncharacterized protein</fullName>
    </submittedName>
</protein>
<reference evidence="1 2" key="1">
    <citation type="submission" date="2016-10" db="EMBL/GenBank/DDBJ databases">
        <authorList>
            <person name="de Groot N.N."/>
        </authorList>
    </citation>
    <scope>NUCLEOTIDE SEQUENCE [LARGE SCALE GENOMIC DNA]</scope>
    <source>
        <strain evidence="1 2">CGMCC 1.6134</strain>
    </source>
</reference>
<organism evidence="1 2">
    <name type="scientific">Salibacterium qingdaonense</name>
    <dbReference type="NCBI Taxonomy" id="266892"/>
    <lineage>
        <taxon>Bacteria</taxon>
        <taxon>Bacillati</taxon>
        <taxon>Bacillota</taxon>
        <taxon>Bacilli</taxon>
        <taxon>Bacillales</taxon>
        <taxon>Bacillaceae</taxon>
    </lineage>
</organism>
<gene>
    <name evidence="1" type="ORF">SAMN04488054_10824</name>
</gene>
<accession>A0A1I4LKJ5</accession>
<evidence type="ECO:0000313" key="1">
    <source>
        <dbReference type="EMBL" id="SFL91421.1"/>
    </source>
</evidence>
<dbReference type="AlphaFoldDB" id="A0A1I4LKJ5"/>
<keyword evidence="2" id="KW-1185">Reference proteome</keyword>
<proteinExistence type="predicted"/>
<dbReference type="Proteomes" id="UP000199668">
    <property type="component" value="Unassembled WGS sequence"/>
</dbReference>
<dbReference type="STRING" id="266892.SAMN04488054_10824"/>
<name>A0A1I4LKJ5_9BACI</name>
<dbReference type="EMBL" id="FOTY01000008">
    <property type="protein sequence ID" value="SFL91421.1"/>
    <property type="molecule type" value="Genomic_DNA"/>
</dbReference>